<sequence length="64" mass="7460">MNFHKRLSVEGEELSALHNTIMTISFTLEITFLKSDSTYKKFTSSHARKSCKIFFLNWLNTTTL</sequence>
<keyword evidence="2" id="KW-1185">Reference proteome</keyword>
<proteinExistence type="predicted"/>
<dbReference type="AlphaFoldDB" id="A0A371I9Z5"/>
<evidence type="ECO:0000313" key="1">
    <source>
        <dbReference type="EMBL" id="RDY11825.1"/>
    </source>
</evidence>
<evidence type="ECO:0000313" key="2">
    <source>
        <dbReference type="Proteomes" id="UP000257109"/>
    </source>
</evidence>
<name>A0A371I9Z5_MUCPR</name>
<dbReference type="Proteomes" id="UP000257109">
    <property type="component" value="Unassembled WGS sequence"/>
</dbReference>
<dbReference type="EMBL" id="QJKJ01000568">
    <property type="protein sequence ID" value="RDY11825.1"/>
    <property type="molecule type" value="Genomic_DNA"/>
</dbReference>
<gene>
    <name evidence="1" type="ORF">CR513_03456</name>
</gene>
<feature type="non-terminal residue" evidence="1">
    <location>
        <position position="1"/>
    </location>
</feature>
<accession>A0A371I9Z5</accession>
<reference evidence="1" key="1">
    <citation type="submission" date="2018-05" db="EMBL/GenBank/DDBJ databases">
        <title>Draft genome of Mucuna pruriens seed.</title>
        <authorList>
            <person name="Nnadi N.E."/>
            <person name="Vos R."/>
            <person name="Hasami M.H."/>
            <person name="Devisetty U.K."/>
            <person name="Aguiy J.C."/>
        </authorList>
    </citation>
    <scope>NUCLEOTIDE SEQUENCE [LARGE SCALE GENOMIC DNA]</scope>
    <source>
        <strain evidence="1">JCA_2017</strain>
    </source>
</reference>
<protein>
    <submittedName>
        <fullName evidence="1">Uncharacterized protein</fullName>
    </submittedName>
</protein>
<comment type="caution">
    <text evidence="1">The sequence shown here is derived from an EMBL/GenBank/DDBJ whole genome shotgun (WGS) entry which is preliminary data.</text>
</comment>
<organism evidence="1 2">
    <name type="scientific">Mucuna pruriens</name>
    <name type="common">Velvet bean</name>
    <name type="synonym">Dolichos pruriens</name>
    <dbReference type="NCBI Taxonomy" id="157652"/>
    <lineage>
        <taxon>Eukaryota</taxon>
        <taxon>Viridiplantae</taxon>
        <taxon>Streptophyta</taxon>
        <taxon>Embryophyta</taxon>
        <taxon>Tracheophyta</taxon>
        <taxon>Spermatophyta</taxon>
        <taxon>Magnoliopsida</taxon>
        <taxon>eudicotyledons</taxon>
        <taxon>Gunneridae</taxon>
        <taxon>Pentapetalae</taxon>
        <taxon>rosids</taxon>
        <taxon>fabids</taxon>
        <taxon>Fabales</taxon>
        <taxon>Fabaceae</taxon>
        <taxon>Papilionoideae</taxon>
        <taxon>50 kb inversion clade</taxon>
        <taxon>NPAAA clade</taxon>
        <taxon>indigoferoid/millettioid clade</taxon>
        <taxon>Phaseoleae</taxon>
        <taxon>Mucuna</taxon>
    </lineage>
</organism>